<gene>
    <name evidence="1" type="ORF">ICT70_11335</name>
</gene>
<organism evidence="1 2">
    <name type="scientific">Pelovirga terrestris</name>
    <dbReference type="NCBI Taxonomy" id="2771352"/>
    <lineage>
        <taxon>Bacteria</taxon>
        <taxon>Pseudomonadati</taxon>
        <taxon>Thermodesulfobacteriota</taxon>
        <taxon>Desulfuromonadia</taxon>
        <taxon>Geobacterales</taxon>
        <taxon>Geobacteraceae</taxon>
        <taxon>Pelovirga</taxon>
    </lineage>
</organism>
<evidence type="ECO:0000313" key="2">
    <source>
        <dbReference type="Proteomes" id="UP000632828"/>
    </source>
</evidence>
<evidence type="ECO:0000313" key="1">
    <source>
        <dbReference type="EMBL" id="MBD1401269.1"/>
    </source>
</evidence>
<reference evidence="1" key="1">
    <citation type="submission" date="2020-09" db="EMBL/GenBank/DDBJ databases">
        <title>Pelobacter alkaliphilus sp. nov., a novel anaerobic arsenate-reducing bacterium from terrestrial mud volcano.</title>
        <authorList>
            <person name="Khomyakova M.A."/>
            <person name="Merkel A.Y."/>
            <person name="Slobodkin A.I."/>
        </authorList>
    </citation>
    <scope>NUCLEOTIDE SEQUENCE</scope>
    <source>
        <strain evidence="1">M08fum</strain>
    </source>
</reference>
<name>A0A8J6QMD5_9BACT</name>
<dbReference type="InterPro" id="IPR057930">
    <property type="entry name" value="Antitoxin_put"/>
</dbReference>
<dbReference type="RefSeq" id="WP_191156690.1">
    <property type="nucleotide sequence ID" value="NZ_JACWUN010000013.1"/>
</dbReference>
<proteinExistence type="predicted"/>
<dbReference type="AlphaFoldDB" id="A0A8J6QMD5"/>
<sequence length="67" mass="7460">MSDIVIDKDELRRIIKDTITSVLVDNKEFLEDTISEAILDLNLGLAIEAGDTGEHVSESTIWDKLDS</sequence>
<dbReference type="Pfam" id="PF25734">
    <property type="entry name" value="RelB_like_antitoxin"/>
    <property type="match status" value="1"/>
</dbReference>
<keyword evidence="2" id="KW-1185">Reference proteome</keyword>
<protein>
    <submittedName>
        <fullName evidence="1">Uncharacterized protein</fullName>
    </submittedName>
</protein>
<comment type="caution">
    <text evidence="1">The sequence shown here is derived from an EMBL/GenBank/DDBJ whole genome shotgun (WGS) entry which is preliminary data.</text>
</comment>
<dbReference type="Proteomes" id="UP000632828">
    <property type="component" value="Unassembled WGS sequence"/>
</dbReference>
<accession>A0A8J6QMD5</accession>
<dbReference type="EMBL" id="JACWUN010000013">
    <property type="protein sequence ID" value="MBD1401269.1"/>
    <property type="molecule type" value="Genomic_DNA"/>
</dbReference>